<dbReference type="STRING" id="1280837.A0A316VC89"/>
<dbReference type="EMBL" id="KZ819603">
    <property type="protein sequence ID" value="PWN34914.1"/>
    <property type="molecule type" value="Genomic_DNA"/>
</dbReference>
<dbReference type="Proteomes" id="UP000245771">
    <property type="component" value="Unassembled WGS sequence"/>
</dbReference>
<reference evidence="2 3" key="1">
    <citation type="journal article" date="2018" name="Mol. Biol. Evol.">
        <title>Broad Genomic Sampling Reveals a Smut Pathogenic Ancestry of the Fungal Clade Ustilaginomycotina.</title>
        <authorList>
            <person name="Kijpornyongpan T."/>
            <person name="Mondo S.J."/>
            <person name="Barry K."/>
            <person name="Sandor L."/>
            <person name="Lee J."/>
            <person name="Lipzen A."/>
            <person name="Pangilinan J."/>
            <person name="LaButti K."/>
            <person name="Hainaut M."/>
            <person name="Henrissat B."/>
            <person name="Grigoriev I.V."/>
            <person name="Spatafora J.W."/>
            <person name="Aime M.C."/>
        </authorList>
    </citation>
    <scope>NUCLEOTIDE SEQUENCE [LARGE SCALE GENOMIC DNA]</scope>
    <source>
        <strain evidence="2 3">MCA 3882</strain>
    </source>
</reference>
<feature type="compositionally biased region" description="Polar residues" evidence="1">
    <location>
        <begin position="375"/>
        <end position="391"/>
    </location>
</feature>
<feature type="region of interest" description="Disordered" evidence="1">
    <location>
        <begin position="307"/>
        <end position="399"/>
    </location>
</feature>
<evidence type="ECO:0000313" key="2">
    <source>
        <dbReference type="EMBL" id="PWN34914.1"/>
    </source>
</evidence>
<dbReference type="SUPFAM" id="SSF53474">
    <property type="entry name" value="alpha/beta-Hydrolases"/>
    <property type="match status" value="1"/>
</dbReference>
<feature type="compositionally biased region" description="Polar residues" evidence="1">
    <location>
        <begin position="240"/>
        <end position="256"/>
    </location>
</feature>
<organism evidence="2 3">
    <name type="scientific">Meira miltonrushii</name>
    <dbReference type="NCBI Taxonomy" id="1280837"/>
    <lineage>
        <taxon>Eukaryota</taxon>
        <taxon>Fungi</taxon>
        <taxon>Dikarya</taxon>
        <taxon>Basidiomycota</taxon>
        <taxon>Ustilaginomycotina</taxon>
        <taxon>Exobasidiomycetes</taxon>
        <taxon>Exobasidiales</taxon>
        <taxon>Brachybasidiaceae</taxon>
        <taxon>Meira</taxon>
    </lineage>
</organism>
<feature type="region of interest" description="Disordered" evidence="1">
    <location>
        <begin position="896"/>
        <end position="943"/>
    </location>
</feature>
<dbReference type="GO" id="GO:0016787">
    <property type="term" value="F:hydrolase activity"/>
    <property type="evidence" value="ECO:0007669"/>
    <property type="project" value="UniProtKB-KW"/>
</dbReference>
<feature type="compositionally biased region" description="Polar residues" evidence="1">
    <location>
        <begin position="318"/>
        <end position="334"/>
    </location>
</feature>
<feature type="region of interest" description="Disordered" evidence="1">
    <location>
        <begin position="848"/>
        <end position="878"/>
    </location>
</feature>
<feature type="compositionally biased region" description="Polar residues" evidence="1">
    <location>
        <begin position="460"/>
        <end position="469"/>
    </location>
</feature>
<proteinExistence type="predicted"/>
<feature type="compositionally biased region" description="Polar residues" evidence="1">
    <location>
        <begin position="493"/>
        <end position="510"/>
    </location>
</feature>
<dbReference type="InParanoid" id="A0A316VC89"/>
<protein>
    <submittedName>
        <fullName evidence="2">Alpha/beta-hydrolase</fullName>
    </submittedName>
</protein>
<dbReference type="InterPro" id="IPR050471">
    <property type="entry name" value="AB_hydrolase"/>
</dbReference>
<feature type="compositionally biased region" description="Low complexity" evidence="1">
    <location>
        <begin position="922"/>
        <end position="936"/>
    </location>
</feature>
<dbReference type="Gene3D" id="3.40.50.1820">
    <property type="entry name" value="alpha/beta hydrolase"/>
    <property type="match status" value="2"/>
</dbReference>
<dbReference type="InterPro" id="IPR029058">
    <property type="entry name" value="AB_hydrolase_fold"/>
</dbReference>
<dbReference type="GeneID" id="37020401"/>
<gene>
    <name evidence="2" type="ORF">FA14DRAFT_160316</name>
</gene>
<feature type="compositionally biased region" description="Basic and acidic residues" evidence="1">
    <location>
        <begin position="220"/>
        <end position="235"/>
    </location>
</feature>
<feature type="compositionally biased region" description="Basic and acidic residues" evidence="1">
    <location>
        <begin position="45"/>
        <end position="69"/>
    </location>
</feature>
<dbReference type="RefSeq" id="XP_025355216.1">
    <property type="nucleotide sequence ID" value="XM_025498620.1"/>
</dbReference>
<evidence type="ECO:0000313" key="3">
    <source>
        <dbReference type="Proteomes" id="UP000245771"/>
    </source>
</evidence>
<feature type="region of interest" description="Disordered" evidence="1">
    <location>
        <begin position="1"/>
        <end position="179"/>
    </location>
</feature>
<dbReference type="PANTHER" id="PTHR43433">
    <property type="entry name" value="HYDROLASE, ALPHA/BETA FOLD FAMILY PROTEIN"/>
    <property type="match status" value="1"/>
</dbReference>
<feature type="region of interest" description="Disordered" evidence="1">
    <location>
        <begin position="409"/>
        <end position="428"/>
    </location>
</feature>
<feature type="region of interest" description="Disordered" evidence="1">
    <location>
        <begin position="459"/>
        <end position="570"/>
    </location>
</feature>
<keyword evidence="3" id="KW-1185">Reference proteome</keyword>
<feature type="compositionally biased region" description="Basic and acidic residues" evidence="1">
    <location>
        <begin position="415"/>
        <end position="428"/>
    </location>
</feature>
<feature type="compositionally biased region" description="Low complexity" evidence="1">
    <location>
        <begin position="141"/>
        <end position="157"/>
    </location>
</feature>
<dbReference type="OrthoDB" id="435520at2759"/>
<feature type="compositionally biased region" description="Basic and acidic residues" evidence="1">
    <location>
        <begin position="340"/>
        <end position="355"/>
    </location>
</feature>
<feature type="region of interest" description="Disordered" evidence="1">
    <location>
        <begin position="220"/>
        <end position="294"/>
    </location>
</feature>
<keyword evidence="2" id="KW-0378">Hydrolase</keyword>
<evidence type="ECO:0000256" key="1">
    <source>
        <dbReference type="SAM" id="MobiDB-lite"/>
    </source>
</evidence>
<dbReference type="AlphaFoldDB" id="A0A316VC89"/>
<sequence>MSATDDTSERRSKAQSYFDRYPERKGQGPYIPKAKLVHSTSSKSVTKDVKAAEKCKDQKQIEKPEKPICESRAYLDSIHRSRARRDREDTTDSVRQWHSRSSDKSGSSNEKKSTDSTFIRAEGAPTLKEVRSRVNHAFPASSNPKTTSLSNSSSSLPPQNITRNPRAEATLEANADATNSEIRAARSWTVTDEKISSGLPSSSFPNGKVAALTSEFENSRKFDVHRPRKADRNRGDVAASTPSFFPQDYGMSSETSRAPLASSIPPKRATDDPSLQRKGVPTIDDIIRRNTPTLDLSENGTVTILQTRSSPPFERRPSGNTIYSCSSGEASSRYTFGKKSSGEASDRYTYGKEFVEPNGGEESDSSLDSVEREIQNSLKFGGTSLSRSSGSQDRKTIASVSPALQATFTGPALPTKERARSPLQSDHLERGGYDSSVLRPHHHLMIPSASAPILSHKKSTPTLKFSTPRSPHKHKRVGSRHNERSFSDVFGRQYQNGANSGQDSDTSSGLNVPIIHRSKSSADLTGGMRKALSPLRDKKNNNSSTSTLPPVPQVPSKHANAQKVQTSSPYETNEAKMIRRYVYSNRLTQLLTLSRLPYAGKTVSFADVGNANGHVVIIFMGLGAVRYLIGLYDEMASALGLRLICIDRWGMGKTDDLPSDKRGVLEWSNVVAEVTDRLAIRKFSVLAHSAGAPYAMATTLMHSERLVGPVHLLAPWVSPVIESGYKWLRYVPDGVIKTAQAAEWRMQGWKLGVGTRPSTASGDDVDLDTSCLSQDGGHDISPEDHSFERYGGSFTNSTVASTAMFPQRSFDSALSTSSSANAEVLTGSSYETSPTATSVHTINHNTAGLSRSHKSHHTYDRASSSHQNSPPSRSSMSSLAEHYDILNAWQAQLGSEDSDRLPLPPPKTPTKDRLGPGAALGSAYSPSSNASPHANNLKTSPNATVDLPTELLRASHAESGGSSHDLLVILGRSSQKPWGFAYTDVDHPVRVWYGDKDERISMSSILWMEREMRDCQVTFVKNANHSLMTNVSVVVEALESIASCYSSLT</sequence>
<feature type="compositionally biased region" description="Basic residues" evidence="1">
    <location>
        <begin position="470"/>
        <end position="479"/>
    </location>
</feature>
<name>A0A316VC89_9BASI</name>
<dbReference type="PANTHER" id="PTHR43433:SF10">
    <property type="entry name" value="AB HYDROLASE-1 DOMAIN-CONTAINING PROTEIN"/>
    <property type="match status" value="1"/>
</dbReference>
<accession>A0A316VC89</accession>
<feature type="compositionally biased region" description="Low complexity" evidence="1">
    <location>
        <begin position="864"/>
        <end position="878"/>
    </location>
</feature>